<evidence type="ECO:0000259" key="4">
    <source>
        <dbReference type="PROSITE" id="PS51186"/>
    </source>
</evidence>
<evidence type="ECO:0000256" key="1">
    <source>
        <dbReference type="ARBA" id="ARBA00022679"/>
    </source>
</evidence>
<gene>
    <name evidence="5" type="ORF">P1J78_10150</name>
</gene>
<dbReference type="InterPro" id="IPR051531">
    <property type="entry name" value="N-acetyltransferase"/>
</dbReference>
<protein>
    <submittedName>
        <fullName evidence="5">GNAT family N-acetyltransferase</fullName>
        <ecNumber evidence="5">2.3.1.-</ecNumber>
    </submittedName>
</protein>
<evidence type="ECO:0000313" key="6">
    <source>
        <dbReference type="Proteomes" id="UP001220964"/>
    </source>
</evidence>
<dbReference type="AlphaFoldDB" id="A0AAE3NS63"/>
<dbReference type="Gene3D" id="3.40.630.30">
    <property type="match status" value="1"/>
</dbReference>
<dbReference type="Pfam" id="PF13302">
    <property type="entry name" value="Acetyltransf_3"/>
    <property type="match status" value="1"/>
</dbReference>
<reference evidence="5" key="1">
    <citation type="submission" date="2023-03" db="EMBL/GenBank/DDBJ databases">
        <title>Multiphase analysis and comparison of six strains from genera Psychromarinibacter, Lutimaribacter, and Maritimibacter, including a novel species: Psychromarinibacter sediminicola sp. nov.</title>
        <authorList>
            <person name="Wang Y.-H."/>
            <person name="Ye M.-Q."/>
            <person name="Du Z.-J."/>
        </authorList>
    </citation>
    <scope>NUCLEOTIDE SEQUENCE</scope>
    <source>
        <strain evidence="5">C21-152</strain>
    </source>
</reference>
<dbReference type="InterPro" id="IPR016181">
    <property type="entry name" value="Acyl_CoA_acyltransferase"/>
</dbReference>
<dbReference type="PROSITE" id="PS51186">
    <property type="entry name" value="GNAT"/>
    <property type="match status" value="1"/>
</dbReference>
<proteinExistence type="inferred from homology"/>
<dbReference type="PANTHER" id="PTHR43792">
    <property type="entry name" value="GNAT FAMILY, PUTATIVE (AFU_ORTHOLOGUE AFUA_3G00765)-RELATED-RELATED"/>
    <property type="match status" value="1"/>
</dbReference>
<evidence type="ECO:0000313" key="5">
    <source>
        <dbReference type="EMBL" id="MDF0601092.1"/>
    </source>
</evidence>
<dbReference type="InterPro" id="IPR000182">
    <property type="entry name" value="GNAT_dom"/>
</dbReference>
<comment type="similarity">
    <text evidence="3">Belongs to the acetyltransferase family. RimJ subfamily.</text>
</comment>
<dbReference type="PANTHER" id="PTHR43792:SF8">
    <property type="entry name" value="[RIBOSOMAL PROTEIN US5]-ALANINE N-ACETYLTRANSFERASE"/>
    <property type="match status" value="1"/>
</dbReference>
<feature type="domain" description="N-acetyltransferase" evidence="4">
    <location>
        <begin position="9"/>
        <end position="174"/>
    </location>
</feature>
<dbReference type="RefSeq" id="WP_275567233.1">
    <property type="nucleotide sequence ID" value="NZ_JARGYC010000022.1"/>
</dbReference>
<sequence length="200" mass="21744">MQPIRTERTTITAAIPADSAALARYSVRNADHLSPWEPERPEGWHSESAWYTRLVANAAEVRAGRYLPLVARLHDETEIVAVANLSNIARGVFQACSIGFSVDAAHEGQGVMREVLEAALGHAFSEMGLNRVMANHLPENTRAAGVLYRLGFEQEGYARRYLKIAGVWRDHVLTARVASQEAAAAGAEGVREAAATARVV</sequence>
<comment type="caution">
    <text evidence="5">The sequence shown here is derived from an EMBL/GenBank/DDBJ whole genome shotgun (WGS) entry which is preliminary data.</text>
</comment>
<dbReference type="GO" id="GO:0005737">
    <property type="term" value="C:cytoplasm"/>
    <property type="evidence" value="ECO:0007669"/>
    <property type="project" value="TreeGrafter"/>
</dbReference>
<keyword evidence="6" id="KW-1185">Reference proteome</keyword>
<dbReference type="Proteomes" id="UP001220964">
    <property type="component" value="Unassembled WGS sequence"/>
</dbReference>
<keyword evidence="1 5" id="KW-0808">Transferase</keyword>
<dbReference type="GO" id="GO:0008999">
    <property type="term" value="F:protein-N-terminal-alanine acetyltransferase activity"/>
    <property type="evidence" value="ECO:0007669"/>
    <property type="project" value="TreeGrafter"/>
</dbReference>
<organism evidence="5 6">
    <name type="scientific">Psychromarinibacter sediminicola</name>
    <dbReference type="NCBI Taxonomy" id="3033385"/>
    <lineage>
        <taxon>Bacteria</taxon>
        <taxon>Pseudomonadati</taxon>
        <taxon>Pseudomonadota</taxon>
        <taxon>Alphaproteobacteria</taxon>
        <taxon>Rhodobacterales</taxon>
        <taxon>Paracoccaceae</taxon>
        <taxon>Psychromarinibacter</taxon>
    </lineage>
</organism>
<accession>A0AAE3NS63</accession>
<dbReference type="EC" id="2.3.1.-" evidence="5"/>
<evidence type="ECO:0000256" key="3">
    <source>
        <dbReference type="ARBA" id="ARBA00038502"/>
    </source>
</evidence>
<keyword evidence="2 5" id="KW-0012">Acyltransferase</keyword>
<dbReference type="SUPFAM" id="SSF55729">
    <property type="entry name" value="Acyl-CoA N-acyltransferases (Nat)"/>
    <property type="match status" value="1"/>
</dbReference>
<dbReference type="EMBL" id="JARGYC010000022">
    <property type="protein sequence ID" value="MDF0601092.1"/>
    <property type="molecule type" value="Genomic_DNA"/>
</dbReference>
<evidence type="ECO:0000256" key="2">
    <source>
        <dbReference type="ARBA" id="ARBA00023315"/>
    </source>
</evidence>
<name>A0AAE3NS63_9RHOB</name>